<proteinExistence type="predicted"/>
<organism evidence="1 2">
    <name type="scientific">Characodon lateralis</name>
    <dbReference type="NCBI Taxonomy" id="208331"/>
    <lineage>
        <taxon>Eukaryota</taxon>
        <taxon>Metazoa</taxon>
        <taxon>Chordata</taxon>
        <taxon>Craniata</taxon>
        <taxon>Vertebrata</taxon>
        <taxon>Euteleostomi</taxon>
        <taxon>Actinopterygii</taxon>
        <taxon>Neopterygii</taxon>
        <taxon>Teleostei</taxon>
        <taxon>Neoteleostei</taxon>
        <taxon>Acanthomorphata</taxon>
        <taxon>Ovalentaria</taxon>
        <taxon>Atherinomorphae</taxon>
        <taxon>Cyprinodontiformes</taxon>
        <taxon>Goodeidae</taxon>
        <taxon>Characodon</taxon>
    </lineage>
</organism>
<accession>A0ABU7EGP6</accession>
<evidence type="ECO:0000313" key="2">
    <source>
        <dbReference type="Proteomes" id="UP001352852"/>
    </source>
</evidence>
<evidence type="ECO:0000313" key="1">
    <source>
        <dbReference type="EMBL" id="MED6285024.1"/>
    </source>
</evidence>
<sequence>MVCVEETNSGCGMIYSLLSTSVPDLLSWPCVVLLILTLKTVAVAHNGDHCVLPLLRITFGDIDGLLLQTLHLLLPFTHKRVVTHRHTSSPHCSFSYSTYYCITLNF</sequence>
<dbReference type="Proteomes" id="UP001352852">
    <property type="component" value="Unassembled WGS sequence"/>
</dbReference>
<gene>
    <name evidence="1" type="ORF">CHARACLAT_024915</name>
</gene>
<keyword evidence="2" id="KW-1185">Reference proteome</keyword>
<reference evidence="1 2" key="1">
    <citation type="submission" date="2021-06" db="EMBL/GenBank/DDBJ databases">
        <authorList>
            <person name="Palmer J.M."/>
        </authorList>
    </citation>
    <scope>NUCLEOTIDE SEQUENCE [LARGE SCALE GENOMIC DNA]</scope>
    <source>
        <strain evidence="1 2">CL_MEX2019</strain>
        <tissue evidence="1">Muscle</tissue>
    </source>
</reference>
<name>A0ABU7EGP6_9TELE</name>
<dbReference type="EMBL" id="JAHUTJ010051994">
    <property type="protein sequence ID" value="MED6285024.1"/>
    <property type="molecule type" value="Genomic_DNA"/>
</dbReference>
<comment type="caution">
    <text evidence="1">The sequence shown here is derived from an EMBL/GenBank/DDBJ whole genome shotgun (WGS) entry which is preliminary data.</text>
</comment>
<protein>
    <submittedName>
        <fullName evidence="1">Uncharacterized protein</fullName>
    </submittedName>
</protein>